<evidence type="ECO:0000256" key="1">
    <source>
        <dbReference type="ARBA" id="ARBA00006739"/>
    </source>
</evidence>
<comment type="similarity">
    <text evidence="1">Belongs to the glycosyltransferase 2 family.</text>
</comment>
<dbReference type="OrthoDB" id="9771846at2"/>
<keyword evidence="2" id="KW-0328">Glycosyltransferase</keyword>
<reference evidence="4 5" key="1">
    <citation type="submission" date="2016-10" db="EMBL/GenBank/DDBJ databases">
        <authorList>
            <person name="de Groot N.N."/>
        </authorList>
    </citation>
    <scope>NUCLEOTIDE SEQUENCE [LARGE SCALE GENOMIC DNA]</scope>
    <source>
        <strain evidence="4 5">ATCC 35958</strain>
    </source>
</reference>
<keyword evidence="3 4" id="KW-0808">Transferase</keyword>
<gene>
    <name evidence="4" type="ORF">SAMN02982919_01532</name>
</gene>
<protein>
    <submittedName>
        <fullName evidence="4">Rhamnosyltransferase</fullName>
    </submittedName>
</protein>
<keyword evidence="5" id="KW-1185">Reference proteome</keyword>
<dbReference type="Pfam" id="PF13641">
    <property type="entry name" value="Glyco_tranf_2_3"/>
    <property type="match status" value="1"/>
</dbReference>
<dbReference type="Gene3D" id="3.90.550.10">
    <property type="entry name" value="Spore Coat Polysaccharide Biosynthesis Protein SpsA, Chain A"/>
    <property type="match status" value="1"/>
</dbReference>
<dbReference type="PANTHER" id="PTHR43179:SF12">
    <property type="entry name" value="GALACTOFURANOSYLTRANSFERASE GLFT2"/>
    <property type="match status" value="1"/>
</dbReference>
<dbReference type="InterPro" id="IPR029044">
    <property type="entry name" value="Nucleotide-diphossugar_trans"/>
</dbReference>
<evidence type="ECO:0000256" key="2">
    <source>
        <dbReference type="ARBA" id="ARBA00022676"/>
    </source>
</evidence>
<evidence type="ECO:0000313" key="5">
    <source>
        <dbReference type="Proteomes" id="UP000199766"/>
    </source>
</evidence>
<dbReference type="PANTHER" id="PTHR43179">
    <property type="entry name" value="RHAMNOSYLTRANSFERASE WBBL"/>
    <property type="match status" value="1"/>
</dbReference>
<proteinExistence type="inferred from homology"/>
<accession>A0A1H9KDZ8</accession>
<dbReference type="SUPFAM" id="SSF53448">
    <property type="entry name" value="Nucleotide-diphospho-sugar transferases"/>
    <property type="match status" value="1"/>
</dbReference>
<dbReference type="EMBL" id="FOGD01000003">
    <property type="protein sequence ID" value="SEQ97341.1"/>
    <property type="molecule type" value="Genomic_DNA"/>
</dbReference>
<evidence type="ECO:0000256" key="3">
    <source>
        <dbReference type="ARBA" id="ARBA00022679"/>
    </source>
</evidence>
<dbReference type="AlphaFoldDB" id="A0A1H9KDZ8"/>
<dbReference type="GO" id="GO:0016757">
    <property type="term" value="F:glycosyltransferase activity"/>
    <property type="evidence" value="ECO:0007669"/>
    <property type="project" value="UniProtKB-KW"/>
</dbReference>
<evidence type="ECO:0000313" key="4">
    <source>
        <dbReference type="EMBL" id="SEQ97341.1"/>
    </source>
</evidence>
<name>A0A1H9KDZ8_9BURK</name>
<dbReference type="CDD" id="cd02526">
    <property type="entry name" value="GT2_RfbF_like"/>
    <property type="match status" value="1"/>
</dbReference>
<dbReference type="RefSeq" id="WP_091455303.1">
    <property type="nucleotide sequence ID" value="NZ_FOGD01000003.1"/>
</dbReference>
<dbReference type="Proteomes" id="UP000199766">
    <property type="component" value="Unassembled WGS sequence"/>
</dbReference>
<organism evidence="4 5">
    <name type="scientific">Giesbergeria anulus</name>
    <dbReference type="NCBI Taxonomy" id="180197"/>
    <lineage>
        <taxon>Bacteria</taxon>
        <taxon>Pseudomonadati</taxon>
        <taxon>Pseudomonadota</taxon>
        <taxon>Betaproteobacteria</taxon>
        <taxon>Burkholderiales</taxon>
        <taxon>Comamonadaceae</taxon>
        <taxon>Giesbergeria</taxon>
    </lineage>
</organism>
<sequence length="303" mass="34020">MSAANQVYAVVVSHCSDAERLVLQFERLLTQVHTVVWVDNASGEALRQLQSRWPRERVHPLWLDENQGIGAAQNRGIEWALARGASHVLLMDDDSLPAPDMVVRLLEVLHAQPLAAAVGACHTDSRRGVARSPFTTVRSGRLHWLGCTDAQQVWQVDHVIASGCLIPASVLQAVGWMREDFFIDWVDIEWCLRARGHGYRIFGACGALLEHSLGDKVVQVLGQEIAQHAPWRHYYQARNFVLMLGACPIDLPTKIHMVLRQLKRFLVFSTLVPGRGQYCKMWLRGWFDACRGRSGPLLPPGSR</sequence>
<dbReference type="STRING" id="180197.SAMN02982919_01532"/>